<keyword evidence="2" id="KW-1185">Reference proteome</keyword>
<accession>A0A239L6Y9</accession>
<proteinExistence type="predicted"/>
<sequence>MISNSAHVYQENFNDVLDLLKEHGYRGNWIPSTKNTCVWTQENEDPRGYIVISIDKEKQLIQA</sequence>
<dbReference type="RefSeq" id="WP_176431619.1">
    <property type="nucleotide sequence ID" value="NZ_FZOJ01000064.1"/>
</dbReference>
<dbReference type="Proteomes" id="UP000198304">
    <property type="component" value="Unassembled WGS sequence"/>
</dbReference>
<gene>
    <name evidence="1" type="ORF">SAMN05446037_10641</name>
</gene>
<dbReference type="EMBL" id="FZOJ01000064">
    <property type="protein sequence ID" value="SNT25678.1"/>
    <property type="molecule type" value="Genomic_DNA"/>
</dbReference>
<feature type="non-terminal residue" evidence="1">
    <location>
        <position position="63"/>
    </location>
</feature>
<evidence type="ECO:0000313" key="2">
    <source>
        <dbReference type="Proteomes" id="UP000198304"/>
    </source>
</evidence>
<protein>
    <submittedName>
        <fullName evidence="1">Uncharacterized protein</fullName>
    </submittedName>
</protein>
<organism evidence="1 2">
    <name type="scientific">Anaerovirgula multivorans</name>
    <dbReference type="NCBI Taxonomy" id="312168"/>
    <lineage>
        <taxon>Bacteria</taxon>
        <taxon>Bacillati</taxon>
        <taxon>Bacillota</taxon>
        <taxon>Clostridia</taxon>
        <taxon>Peptostreptococcales</taxon>
        <taxon>Natronincolaceae</taxon>
        <taxon>Anaerovirgula</taxon>
    </lineage>
</organism>
<reference evidence="1 2" key="1">
    <citation type="submission" date="2017-06" db="EMBL/GenBank/DDBJ databases">
        <authorList>
            <person name="Kim H.J."/>
            <person name="Triplett B.A."/>
        </authorList>
    </citation>
    <scope>NUCLEOTIDE SEQUENCE [LARGE SCALE GENOMIC DNA]</scope>
    <source>
        <strain evidence="1 2">SCA</strain>
    </source>
</reference>
<evidence type="ECO:0000313" key="1">
    <source>
        <dbReference type="EMBL" id="SNT25678.1"/>
    </source>
</evidence>
<dbReference type="AlphaFoldDB" id="A0A239L6Y9"/>
<name>A0A239L6Y9_9FIRM</name>